<proteinExistence type="inferred from homology"/>
<evidence type="ECO:0000256" key="3">
    <source>
        <dbReference type="ARBA" id="ARBA00022729"/>
    </source>
</evidence>
<evidence type="ECO:0000313" key="12">
    <source>
        <dbReference type="Proteomes" id="UP001597273"/>
    </source>
</evidence>
<dbReference type="PROSITE" id="PS51782">
    <property type="entry name" value="LYSM"/>
    <property type="match status" value="5"/>
</dbReference>
<dbReference type="PANTHER" id="PTHR33734:SF22">
    <property type="entry name" value="MEMBRANE-BOUND LYTIC MUREIN TRANSGLYCOSYLASE D"/>
    <property type="match status" value="1"/>
</dbReference>
<keyword evidence="5" id="KW-0378">Hydrolase</keyword>
<keyword evidence="3 8" id="KW-0732">Signal</keyword>
<comment type="caution">
    <text evidence="11">The sequence shown here is derived from an EMBL/GenBank/DDBJ whole genome shotgun (WGS) entry which is preliminary data.</text>
</comment>
<dbReference type="Pfam" id="PF00877">
    <property type="entry name" value="NLPC_P60"/>
    <property type="match status" value="1"/>
</dbReference>
<dbReference type="RefSeq" id="WP_204892812.1">
    <property type="nucleotide sequence ID" value="NZ_JBHUFW010000012.1"/>
</dbReference>
<dbReference type="Gene3D" id="3.90.1720.10">
    <property type="entry name" value="endopeptidase domain like (from Nostoc punctiforme)"/>
    <property type="match status" value="1"/>
</dbReference>
<keyword evidence="4" id="KW-0677">Repeat</keyword>
<keyword evidence="2" id="KW-0645">Protease</keyword>
<dbReference type="SUPFAM" id="SSF54106">
    <property type="entry name" value="LysM domain"/>
    <property type="match status" value="5"/>
</dbReference>
<sequence>MKKMAFSVLATGSLALLLNVTDAEASSYTAKPGDSLWKIASSNKISVADLKKWNGLKSDTLYANQVLKLVPPQAAKPAAKSAKPAQAPAASSTTYTVKAGDTLSRIALLHKTSVGEIQKLNNMATPHIFAGQQLKVGGTAPAAAAKPAAKQAPASVAAPTTYKVAKGDTVSGIAARHGITAAQLMSWNSLANANIRVGQVLKVKAPAATPAKTAPAAKPVPASAPAQAAKSYKVAKGDTLSSIAQRNGTTLAQLMSWNSLSSANIYVGQILIVKTAAAAPAKPAPAAKPAPVPASSPIQANGSYQVVKGDTLSGIAVRHGISMTQLMNWNNLTSTNIRVGQVLKVQNTAVAPQSPAAPVSAPASTGKGTAGEVVSLGLSLVGTPYVWGGSSINGFDCSGYIYYVYNQAGVQVSRTDTVGFEARSYDVETPQVGDLVFFSNTYKAGISHMGIYIGDNKFVHAGGTQVQITSLDDVYWGKHFDGFKRLYTMN</sequence>
<dbReference type="SMART" id="SM00257">
    <property type="entry name" value="LysM"/>
    <property type="match status" value="5"/>
</dbReference>
<keyword evidence="6" id="KW-0788">Thiol protease</keyword>
<feature type="signal peptide" evidence="8">
    <location>
        <begin position="1"/>
        <end position="25"/>
    </location>
</feature>
<feature type="domain" description="LysM" evidence="9">
    <location>
        <begin position="230"/>
        <end position="273"/>
    </location>
</feature>
<evidence type="ECO:0000256" key="7">
    <source>
        <dbReference type="ARBA" id="ARBA00023316"/>
    </source>
</evidence>
<dbReference type="Proteomes" id="UP001597273">
    <property type="component" value="Unassembled WGS sequence"/>
</dbReference>
<feature type="domain" description="NlpC/P60" evidence="10">
    <location>
        <begin position="367"/>
        <end position="487"/>
    </location>
</feature>
<feature type="chain" id="PRO_5045733186" evidence="8">
    <location>
        <begin position="26"/>
        <end position="490"/>
    </location>
</feature>
<gene>
    <name evidence="11" type="ORF">ACFSDB_16025</name>
</gene>
<evidence type="ECO:0000256" key="4">
    <source>
        <dbReference type="ARBA" id="ARBA00022737"/>
    </source>
</evidence>
<dbReference type="SUPFAM" id="SSF54001">
    <property type="entry name" value="Cysteine proteinases"/>
    <property type="match status" value="1"/>
</dbReference>
<keyword evidence="12" id="KW-1185">Reference proteome</keyword>
<dbReference type="EMBL" id="JBHUFW010000012">
    <property type="protein sequence ID" value="MFD1864411.1"/>
    <property type="molecule type" value="Genomic_DNA"/>
</dbReference>
<evidence type="ECO:0000259" key="10">
    <source>
        <dbReference type="PROSITE" id="PS51935"/>
    </source>
</evidence>
<dbReference type="Pfam" id="PF01476">
    <property type="entry name" value="LysM"/>
    <property type="match status" value="5"/>
</dbReference>
<accession>A0ABW4QLI6</accession>
<protein>
    <submittedName>
        <fullName evidence="11">LysM peptidoglycan-binding domain-containing protein</fullName>
    </submittedName>
</protein>
<feature type="domain" description="LysM" evidence="9">
    <location>
        <begin position="160"/>
        <end position="203"/>
    </location>
</feature>
<name>A0ABW4QLI6_9BACL</name>
<reference evidence="12" key="1">
    <citation type="journal article" date="2019" name="Int. J. Syst. Evol. Microbiol.">
        <title>The Global Catalogue of Microorganisms (GCM) 10K type strain sequencing project: providing services to taxonomists for standard genome sequencing and annotation.</title>
        <authorList>
            <consortium name="The Broad Institute Genomics Platform"/>
            <consortium name="The Broad Institute Genome Sequencing Center for Infectious Disease"/>
            <person name="Wu L."/>
            <person name="Ma J."/>
        </authorList>
    </citation>
    <scope>NUCLEOTIDE SEQUENCE [LARGE SCALE GENOMIC DNA]</scope>
    <source>
        <strain evidence="12">CGMCC 1.15475</strain>
    </source>
</reference>
<keyword evidence="7" id="KW-0961">Cell wall biogenesis/degradation</keyword>
<organism evidence="11 12">
    <name type="scientific">Planococcus chinensis</name>
    <dbReference type="NCBI Taxonomy" id="272917"/>
    <lineage>
        <taxon>Bacteria</taxon>
        <taxon>Bacillati</taxon>
        <taxon>Bacillota</taxon>
        <taxon>Bacilli</taxon>
        <taxon>Bacillales</taxon>
        <taxon>Caryophanaceae</taxon>
        <taxon>Planococcus</taxon>
    </lineage>
</organism>
<dbReference type="Gene3D" id="3.10.350.10">
    <property type="entry name" value="LysM domain"/>
    <property type="match status" value="5"/>
</dbReference>
<evidence type="ECO:0000256" key="2">
    <source>
        <dbReference type="ARBA" id="ARBA00022670"/>
    </source>
</evidence>
<dbReference type="InterPro" id="IPR018392">
    <property type="entry name" value="LysM"/>
</dbReference>
<evidence type="ECO:0000259" key="9">
    <source>
        <dbReference type="PROSITE" id="PS51782"/>
    </source>
</evidence>
<dbReference type="PROSITE" id="PS51935">
    <property type="entry name" value="NLPC_P60"/>
    <property type="match status" value="1"/>
</dbReference>
<dbReference type="PANTHER" id="PTHR33734">
    <property type="entry name" value="LYSM DOMAIN-CONTAINING GPI-ANCHORED PROTEIN 2"/>
    <property type="match status" value="1"/>
</dbReference>
<dbReference type="CDD" id="cd00118">
    <property type="entry name" value="LysM"/>
    <property type="match status" value="5"/>
</dbReference>
<evidence type="ECO:0000256" key="6">
    <source>
        <dbReference type="ARBA" id="ARBA00022807"/>
    </source>
</evidence>
<evidence type="ECO:0000313" key="11">
    <source>
        <dbReference type="EMBL" id="MFD1864411.1"/>
    </source>
</evidence>
<dbReference type="InterPro" id="IPR036779">
    <property type="entry name" value="LysM_dom_sf"/>
</dbReference>
<feature type="domain" description="LysM" evidence="9">
    <location>
        <begin position="93"/>
        <end position="136"/>
    </location>
</feature>
<comment type="similarity">
    <text evidence="1">Belongs to the peptidase C40 family.</text>
</comment>
<dbReference type="InterPro" id="IPR000064">
    <property type="entry name" value="NLP_P60_dom"/>
</dbReference>
<evidence type="ECO:0000256" key="8">
    <source>
        <dbReference type="SAM" id="SignalP"/>
    </source>
</evidence>
<evidence type="ECO:0000256" key="5">
    <source>
        <dbReference type="ARBA" id="ARBA00022801"/>
    </source>
</evidence>
<feature type="domain" description="LysM" evidence="9">
    <location>
        <begin position="26"/>
        <end position="69"/>
    </location>
</feature>
<evidence type="ECO:0000256" key="1">
    <source>
        <dbReference type="ARBA" id="ARBA00007074"/>
    </source>
</evidence>
<feature type="domain" description="LysM" evidence="9">
    <location>
        <begin position="302"/>
        <end position="345"/>
    </location>
</feature>
<dbReference type="InterPro" id="IPR038765">
    <property type="entry name" value="Papain-like_cys_pep_sf"/>
</dbReference>